<dbReference type="SUPFAM" id="SSF103473">
    <property type="entry name" value="MFS general substrate transporter"/>
    <property type="match status" value="1"/>
</dbReference>
<evidence type="ECO:0000256" key="3">
    <source>
        <dbReference type="ARBA" id="ARBA00022692"/>
    </source>
</evidence>
<keyword evidence="9" id="KW-1185">Reference proteome</keyword>
<feature type="transmembrane region" description="Helical" evidence="6">
    <location>
        <begin position="412"/>
        <end position="433"/>
    </location>
</feature>
<feature type="transmembrane region" description="Helical" evidence="6">
    <location>
        <begin position="328"/>
        <end position="345"/>
    </location>
</feature>
<name>A0A543GCY7_9PSEU</name>
<dbReference type="GO" id="GO:0005886">
    <property type="term" value="C:plasma membrane"/>
    <property type="evidence" value="ECO:0007669"/>
    <property type="project" value="UniProtKB-SubCell"/>
</dbReference>
<feature type="transmembrane region" description="Helical" evidence="6">
    <location>
        <begin position="294"/>
        <end position="316"/>
    </location>
</feature>
<accession>A0A543GCY7</accession>
<feature type="transmembrane region" description="Helical" evidence="6">
    <location>
        <begin position="221"/>
        <end position="245"/>
    </location>
</feature>
<dbReference type="RefSeq" id="WP_211361793.1">
    <property type="nucleotide sequence ID" value="NZ_VFPH01000001.1"/>
</dbReference>
<keyword evidence="5 6" id="KW-0472">Membrane</keyword>
<evidence type="ECO:0000256" key="1">
    <source>
        <dbReference type="ARBA" id="ARBA00004651"/>
    </source>
</evidence>
<feature type="transmembrane region" description="Helical" evidence="6">
    <location>
        <begin position="138"/>
        <end position="160"/>
    </location>
</feature>
<keyword evidence="3 6" id="KW-0812">Transmembrane</keyword>
<dbReference type="PANTHER" id="PTHR42718">
    <property type="entry name" value="MAJOR FACILITATOR SUPERFAMILY MULTIDRUG TRANSPORTER MFSC"/>
    <property type="match status" value="1"/>
</dbReference>
<proteinExistence type="predicted"/>
<feature type="transmembrane region" description="Helical" evidence="6">
    <location>
        <begin position="384"/>
        <end position="406"/>
    </location>
</feature>
<organism evidence="8 9">
    <name type="scientific">Pseudonocardia cypriaca</name>
    <dbReference type="NCBI Taxonomy" id="882449"/>
    <lineage>
        <taxon>Bacteria</taxon>
        <taxon>Bacillati</taxon>
        <taxon>Actinomycetota</taxon>
        <taxon>Actinomycetes</taxon>
        <taxon>Pseudonocardiales</taxon>
        <taxon>Pseudonocardiaceae</taxon>
        <taxon>Pseudonocardia</taxon>
    </lineage>
</organism>
<feature type="transmembrane region" description="Helical" evidence="6">
    <location>
        <begin position="52"/>
        <end position="69"/>
    </location>
</feature>
<dbReference type="Proteomes" id="UP000319818">
    <property type="component" value="Unassembled WGS sequence"/>
</dbReference>
<dbReference type="Gene3D" id="1.20.1250.20">
    <property type="entry name" value="MFS general substrate transporter like domains"/>
    <property type="match status" value="1"/>
</dbReference>
<dbReference type="InterPro" id="IPR020846">
    <property type="entry name" value="MFS_dom"/>
</dbReference>
<evidence type="ECO:0000256" key="2">
    <source>
        <dbReference type="ARBA" id="ARBA00022448"/>
    </source>
</evidence>
<dbReference type="EMBL" id="VFPH01000001">
    <property type="protein sequence ID" value="TQM43941.1"/>
    <property type="molecule type" value="Genomic_DNA"/>
</dbReference>
<dbReference type="PROSITE" id="PS50850">
    <property type="entry name" value="MFS"/>
    <property type="match status" value="1"/>
</dbReference>
<protein>
    <submittedName>
        <fullName evidence="8">Putative MFS family arabinose efflux permease</fullName>
    </submittedName>
</protein>
<feature type="transmembrane region" description="Helical" evidence="6">
    <location>
        <begin position="351"/>
        <end position="372"/>
    </location>
</feature>
<evidence type="ECO:0000259" key="7">
    <source>
        <dbReference type="PROSITE" id="PS50850"/>
    </source>
</evidence>
<feature type="domain" description="Major facilitator superfamily (MFS) profile" evidence="7">
    <location>
        <begin position="1"/>
        <end position="440"/>
    </location>
</feature>
<dbReference type="Pfam" id="PF07690">
    <property type="entry name" value="MFS_1"/>
    <property type="match status" value="1"/>
</dbReference>
<feature type="transmembrane region" description="Helical" evidence="6">
    <location>
        <begin position="166"/>
        <end position="184"/>
    </location>
</feature>
<evidence type="ECO:0000256" key="4">
    <source>
        <dbReference type="ARBA" id="ARBA00022989"/>
    </source>
</evidence>
<dbReference type="InterPro" id="IPR036259">
    <property type="entry name" value="MFS_trans_sf"/>
</dbReference>
<feature type="transmembrane region" description="Helical" evidence="6">
    <location>
        <begin position="106"/>
        <end position="126"/>
    </location>
</feature>
<evidence type="ECO:0000313" key="8">
    <source>
        <dbReference type="EMBL" id="TQM43941.1"/>
    </source>
</evidence>
<sequence length="448" mass="43245">MTDLRTHPEPAPRSAGIRLGLLFGPSIFGVSAAGIALPAAGGELGVGPSTTAWILTVHALALGIGTALFGRLLDSWGARRVLLAGGAAMAAGTAVIVLSPGLGPVIAGRFVLAAGSGAMTATAVTLSTSGPPERRIAVLGWYGLVVPVFAGAATLVGGAVTAALSWRWALVLPVLSLVGAVLTLRLAPAPRQGTPLDAVGAALLTTMTAAGLVLLQSPALGLGTSAVVGLAALTLAAAGALAMWVRRTPEGFVPHGLLARRGYVRAAFTGFGVFGGLFASVYAAPALLVGGRGWSVLAVGAALLPGAALGAVVARLTGRLGPRVQQRVLAAVAATSASALVAAGVTGAPALVLAGTSLAFVAFGVAQVVLNGQAAAAVPPQERGSAMGLLALTFMIGGAAGSAVAGGLTAPIGVGLALAVAAALPLAAALMAATQGSPQKAGQGIAGP</sequence>
<feature type="transmembrane region" description="Helical" evidence="6">
    <location>
        <begin position="21"/>
        <end position="40"/>
    </location>
</feature>
<dbReference type="GO" id="GO:0022857">
    <property type="term" value="F:transmembrane transporter activity"/>
    <property type="evidence" value="ECO:0007669"/>
    <property type="project" value="InterPro"/>
</dbReference>
<evidence type="ECO:0000313" key="9">
    <source>
        <dbReference type="Proteomes" id="UP000319818"/>
    </source>
</evidence>
<dbReference type="PANTHER" id="PTHR42718:SF9">
    <property type="entry name" value="MAJOR FACILITATOR SUPERFAMILY MULTIDRUG TRANSPORTER MFSC"/>
    <property type="match status" value="1"/>
</dbReference>
<dbReference type="AlphaFoldDB" id="A0A543GCY7"/>
<evidence type="ECO:0000256" key="6">
    <source>
        <dbReference type="SAM" id="Phobius"/>
    </source>
</evidence>
<gene>
    <name evidence="8" type="ORF">FB388_1300</name>
</gene>
<comment type="caution">
    <text evidence="8">The sequence shown here is derived from an EMBL/GenBank/DDBJ whole genome shotgun (WGS) entry which is preliminary data.</text>
</comment>
<feature type="transmembrane region" description="Helical" evidence="6">
    <location>
        <begin position="81"/>
        <end position="100"/>
    </location>
</feature>
<feature type="transmembrane region" description="Helical" evidence="6">
    <location>
        <begin position="266"/>
        <end position="288"/>
    </location>
</feature>
<keyword evidence="2" id="KW-0813">Transport</keyword>
<dbReference type="InterPro" id="IPR011701">
    <property type="entry name" value="MFS"/>
</dbReference>
<feature type="transmembrane region" description="Helical" evidence="6">
    <location>
        <begin position="196"/>
        <end position="215"/>
    </location>
</feature>
<reference evidence="8 9" key="1">
    <citation type="submission" date="2019-06" db="EMBL/GenBank/DDBJ databases">
        <title>Sequencing the genomes of 1000 actinobacteria strains.</title>
        <authorList>
            <person name="Klenk H.-P."/>
        </authorList>
    </citation>
    <scope>NUCLEOTIDE SEQUENCE [LARGE SCALE GENOMIC DNA]</scope>
    <source>
        <strain evidence="8 9">DSM 45511</strain>
    </source>
</reference>
<keyword evidence="4 6" id="KW-1133">Transmembrane helix</keyword>
<evidence type="ECO:0000256" key="5">
    <source>
        <dbReference type="ARBA" id="ARBA00023136"/>
    </source>
</evidence>
<comment type="subcellular location">
    <subcellularLocation>
        <location evidence="1">Cell membrane</location>
        <topology evidence="1">Multi-pass membrane protein</topology>
    </subcellularLocation>
</comment>